<organism evidence="1 2">
    <name type="scientific">Eumeta variegata</name>
    <name type="common">Bagworm moth</name>
    <name type="synonym">Eumeta japonica</name>
    <dbReference type="NCBI Taxonomy" id="151549"/>
    <lineage>
        <taxon>Eukaryota</taxon>
        <taxon>Metazoa</taxon>
        <taxon>Ecdysozoa</taxon>
        <taxon>Arthropoda</taxon>
        <taxon>Hexapoda</taxon>
        <taxon>Insecta</taxon>
        <taxon>Pterygota</taxon>
        <taxon>Neoptera</taxon>
        <taxon>Endopterygota</taxon>
        <taxon>Lepidoptera</taxon>
        <taxon>Glossata</taxon>
        <taxon>Ditrysia</taxon>
        <taxon>Tineoidea</taxon>
        <taxon>Psychidae</taxon>
        <taxon>Oiketicinae</taxon>
        <taxon>Eumeta</taxon>
    </lineage>
</organism>
<comment type="caution">
    <text evidence="1">The sequence shown here is derived from an EMBL/GenBank/DDBJ whole genome shotgun (WGS) entry which is preliminary data.</text>
</comment>
<dbReference type="EMBL" id="BGZK01001955">
    <property type="protein sequence ID" value="GBP88748.1"/>
    <property type="molecule type" value="Genomic_DNA"/>
</dbReference>
<dbReference type="AlphaFoldDB" id="A0A4C1ZLW9"/>
<keyword evidence="2" id="KW-1185">Reference proteome</keyword>
<reference evidence="1 2" key="1">
    <citation type="journal article" date="2019" name="Commun. Biol.">
        <title>The bagworm genome reveals a unique fibroin gene that provides high tensile strength.</title>
        <authorList>
            <person name="Kono N."/>
            <person name="Nakamura H."/>
            <person name="Ohtoshi R."/>
            <person name="Tomita M."/>
            <person name="Numata K."/>
            <person name="Arakawa K."/>
        </authorList>
    </citation>
    <scope>NUCLEOTIDE SEQUENCE [LARGE SCALE GENOMIC DNA]</scope>
</reference>
<sequence length="283" mass="31410">MKGKIIYIDLRSGSGRWLQPWSSGRPRVGGGRRTRRLCAAAGRRVSVVWRGCPFIHKRRFIHTPAAPMNGSERDGDTIRDRRSHEAAAVPGRAVAASASPRSTCEIDRRDVLFPSTVPVITIRADMQVLTFLLLVWVLSDARGAMRTPLEAFRPSEEVRVRRPDKLPLMARRWNGLPSKGGLKILYQTGEILLVLCLAGSAEETELFRFHNKSRICVAGSRFLRPTGAWAGRVTPVAAGAHSVILILTALMSYGRGPPCAEIRLGAGLPFRLFYRTMPSFSRR</sequence>
<accession>A0A4C1ZLW9</accession>
<evidence type="ECO:0000313" key="2">
    <source>
        <dbReference type="Proteomes" id="UP000299102"/>
    </source>
</evidence>
<proteinExistence type="predicted"/>
<dbReference type="OrthoDB" id="6912843at2759"/>
<dbReference type="Proteomes" id="UP000299102">
    <property type="component" value="Unassembled WGS sequence"/>
</dbReference>
<evidence type="ECO:0000313" key="1">
    <source>
        <dbReference type="EMBL" id="GBP88748.1"/>
    </source>
</evidence>
<protein>
    <submittedName>
        <fullName evidence="1">Uncharacterized protein</fullName>
    </submittedName>
</protein>
<name>A0A4C1ZLW9_EUMVA</name>
<gene>
    <name evidence="1" type="ORF">EVAR_62161_1</name>
</gene>